<protein>
    <recommendedName>
        <fullName evidence="4">YtkA-like domain-containing protein</fullName>
    </recommendedName>
</protein>
<evidence type="ECO:0000313" key="2">
    <source>
        <dbReference type="EMBL" id="RIX48762.1"/>
    </source>
</evidence>
<organism evidence="2 3">
    <name type="scientific">Paenibacillus nanensis</name>
    <dbReference type="NCBI Taxonomy" id="393251"/>
    <lineage>
        <taxon>Bacteria</taxon>
        <taxon>Bacillati</taxon>
        <taxon>Bacillota</taxon>
        <taxon>Bacilli</taxon>
        <taxon>Bacillales</taxon>
        <taxon>Paenibacillaceae</taxon>
        <taxon>Paenibacillus</taxon>
    </lineage>
</organism>
<evidence type="ECO:0000313" key="3">
    <source>
        <dbReference type="Proteomes" id="UP000266482"/>
    </source>
</evidence>
<dbReference type="AlphaFoldDB" id="A0A3A1UM58"/>
<reference evidence="2 3" key="1">
    <citation type="submission" date="2018-09" db="EMBL/GenBank/DDBJ databases">
        <title>Paenibacillus aracenensis nov. sp. isolated from a cave in southern Spain.</title>
        <authorList>
            <person name="Jurado V."/>
            <person name="Gutierrez-Patricio S."/>
            <person name="Gonzalez-Pimentel J.L."/>
            <person name="Miller A.Z."/>
            <person name="Laiz L."/>
            <person name="Saiz-Jimenez C."/>
        </authorList>
    </citation>
    <scope>NUCLEOTIDE SEQUENCE [LARGE SCALE GENOMIC DNA]</scope>
    <source>
        <strain evidence="2 3">DSM 22867</strain>
    </source>
</reference>
<sequence>MNKKVMILSAIVAALVLLTACGSNNSWENEEVTVVSDRLMADTVKAEWTIENGEAGKDALIRIAVENKDGEPIEAFDLNHEKLLHLMVISKDLSYFNHIHPEHVGGGVFEIRNVFPAGGDYRLIADLKPAGGDAMTKMEWVSIEGAEAEAVPVTPNLEPQTAGGTNVKLSIDKLGVKQETTLRFAMTDEQSGRLVTDLEPYLGAIGHVVVLSEDGERYVHVHAEEGQGAGPVAVFETEFPSSGLYKIWGQFQRQGEVFTVSYVVNVQ</sequence>
<proteinExistence type="predicted"/>
<evidence type="ECO:0000256" key="1">
    <source>
        <dbReference type="SAM" id="SignalP"/>
    </source>
</evidence>
<evidence type="ECO:0008006" key="4">
    <source>
        <dbReference type="Google" id="ProtNLM"/>
    </source>
</evidence>
<accession>A0A3A1UM58</accession>
<dbReference type="PROSITE" id="PS51257">
    <property type="entry name" value="PROKAR_LIPOPROTEIN"/>
    <property type="match status" value="1"/>
</dbReference>
<gene>
    <name evidence="2" type="ORF">D3P08_24010</name>
</gene>
<comment type="caution">
    <text evidence="2">The sequence shown here is derived from an EMBL/GenBank/DDBJ whole genome shotgun (WGS) entry which is preliminary data.</text>
</comment>
<dbReference type="EMBL" id="QXQA01000020">
    <property type="protein sequence ID" value="RIX48762.1"/>
    <property type="molecule type" value="Genomic_DNA"/>
</dbReference>
<name>A0A3A1UM58_9BACL</name>
<dbReference type="OrthoDB" id="128043at2"/>
<feature type="signal peptide" evidence="1">
    <location>
        <begin position="1"/>
        <end position="25"/>
    </location>
</feature>
<dbReference type="RefSeq" id="WP_119602664.1">
    <property type="nucleotide sequence ID" value="NZ_QXQA01000020.1"/>
</dbReference>
<dbReference type="Proteomes" id="UP000266482">
    <property type="component" value="Unassembled WGS sequence"/>
</dbReference>
<keyword evidence="3" id="KW-1185">Reference proteome</keyword>
<feature type="chain" id="PRO_5039137795" description="YtkA-like domain-containing protein" evidence="1">
    <location>
        <begin position="26"/>
        <end position="267"/>
    </location>
</feature>
<keyword evidence="1" id="KW-0732">Signal</keyword>